<dbReference type="RefSeq" id="WP_245696130.1">
    <property type="nucleotide sequence ID" value="NZ_FNCL01000009.1"/>
</dbReference>
<dbReference type="EMBL" id="FOZW01000008">
    <property type="protein sequence ID" value="SFT01030.1"/>
    <property type="molecule type" value="Genomic_DNA"/>
</dbReference>
<sequence length="142" mass="15908">MSETFTIRRQVEFNHCDPAGIVFYPRYFEMISAVQERFFADALGMGWDRMISGTGMATPMGQIDCRFHAPSRLGDWLDLSLGVKRIGRASASFVITCTSGDERRFTCQATVIHADLAQGTSTAWPAQMRNAMTRYLIAKTPD</sequence>
<dbReference type="PANTHER" id="PTHR31793">
    <property type="entry name" value="4-HYDROXYBENZOYL-COA THIOESTERASE FAMILY MEMBER"/>
    <property type="match status" value="1"/>
</dbReference>
<dbReference type="InterPro" id="IPR050563">
    <property type="entry name" value="4-hydroxybenzoyl-CoA_TE"/>
</dbReference>
<dbReference type="STRING" id="311180.SAMN04488050_10846"/>
<dbReference type="Pfam" id="PF13279">
    <property type="entry name" value="4HBT_2"/>
    <property type="match status" value="1"/>
</dbReference>
<organism evidence="1 2">
    <name type="scientific">Alloyangia pacifica</name>
    <dbReference type="NCBI Taxonomy" id="311180"/>
    <lineage>
        <taxon>Bacteria</taxon>
        <taxon>Pseudomonadati</taxon>
        <taxon>Pseudomonadota</taxon>
        <taxon>Alphaproteobacteria</taxon>
        <taxon>Rhodobacterales</taxon>
        <taxon>Roseobacteraceae</taxon>
        <taxon>Alloyangia</taxon>
    </lineage>
</organism>
<dbReference type="AlphaFoldDB" id="A0A1I6UHX9"/>
<dbReference type="SUPFAM" id="SSF54637">
    <property type="entry name" value="Thioesterase/thiol ester dehydrase-isomerase"/>
    <property type="match status" value="1"/>
</dbReference>
<evidence type="ECO:0000313" key="1">
    <source>
        <dbReference type="EMBL" id="SFT01030.1"/>
    </source>
</evidence>
<evidence type="ECO:0000313" key="2">
    <source>
        <dbReference type="Proteomes" id="UP000199392"/>
    </source>
</evidence>
<keyword evidence="2" id="KW-1185">Reference proteome</keyword>
<gene>
    <name evidence="1" type="ORF">SAMN04488050_10846</name>
</gene>
<proteinExistence type="predicted"/>
<accession>A0A1I6UHX9</accession>
<dbReference type="PANTHER" id="PTHR31793:SF24">
    <property type="entry name" value="LONG-CHAIN ACYL-COA THIOESTERASE FADM"/>
    <property type="match status" value="1"/>
</dbReference>
<name>A0A1I6UHX9_9RHOB</name>
<reference evidence="2" key="1">
    <citation type="submission" date="2016-10" db="EMBL/GenBank/DDBJ databases">
        <authorList>
            <person name="Varghese N."/>
            <person name="Submissions S."/>
        </authorList>
    </citation>
    <scope>NUCLEOTIDE SEQUENCE [LARGE SCALE GENOMIC DNA]</scope>
    <source>
        <strain evidence="2">DSM 26894</strain>
    </source>
</reference>
<dbReference type="GO" id="GO:0047617">
    <property type="term" value="F:fatty acyl-CoA hydrolase activity"/>
    <property type="evidence" value="ECO:0007669"/>
    <property type="project" value="TreeGrafter"/>
</dbReference>
<dbReference type="Proteomes" id="UP000199392">
    <property type="component" value="Unassembled WGS sequence"/>
</dbReference>
<protein>
    <submittedName>
        <fullName evidence="1">4-hydroxybenzoyl-CoA thioesterase</fullName>
    </submittedName>
</protein>
<dbReference type="Gene3D" id="3.10.129.10">
    <property type="entry name" value="Hotdog Thioesterase"/>
    <property type="match status" value="1"/>
</dbReference>
<dbReference type="CDD" id="cd00586">
    <property type="entry name" value="4HBT"/>
    <property type="match status" value="1"/>
</dbReference>
<dbReference type="InterPro" id="IPR029069">
    <property type="entry name" value="HotDog_dom_sf"/>
</dbReference>